<reference evidence="3" key="1">
    <citation type="submission" date="2022-08" db="EMBL/GenBank/DDBJ databases">
        <title>Whole genome sequencing of non-tuberculosis mycobacteria type-strains.</title>
        <authorList>
            <person name="Igarashi Y."/>
            <person name="Osugi A."/>
            <person name="Mitarai S."/>
        </authorList>
    </citation>
    <scope>NUCLEOTIDE SEQUENCE</scope>
    <source>
        <strain evidence="3">DSM 45127</strain>
    </source>
</reference>
<keyword evidence="4" id="KW-1185">Reference proteome</keyword>
<accession>A0ABY3VPL6</accession>
<evidence type="ECO:0000313" key="3">
    <source>
        <dbReference type="EMBL" id="UMB69152.1"/>
    </source>
</evidence>
<keyword evidence="2" id="KW-1133">Transmembrane helix</keyword>
<evidence type="ECO:0000256" key="2">
    <source>
        <dbReference type="SAM" id="Phobius"/>
    </source>
</evidence>
<feature type="transmembrane region" description="Helical" evidence="2">
    <location>
        <begin position="70"/>
        <end position="94"/>
    </location>
</feature>
<evidence type="ECO:0000313" key="4">
    <source>
        <dbReference type="Proteomes" id="UP001055336"/>
    </source>
</evidence>
<feature type="region of interest" description="Disordered" evidence="1">
    <location>
        <begin position="1"/>
        <end position="65"/>
    </location>
</feature>
<proteinExistence type="predicted"/>
<feature type="compositionally biased region" description="Pro residues" evidence="1">
    <location>
        <begin position="237"/>
        <end position="255"/>
    </location>
</feature>
<name>A0ABY3VPL6_9MYCO</name>
<feature type="transmembrane region" description="Helical" evidence="2">
    <location>
        <begin position="162"/>
        <end position="181"/>
    </location>
</feature>
<organism evidence="3 4">
    <name type="scientific">Mycobacterium paraterrae</name>
    <dbReference type="NCBI Taxonomy" id="577492"/>
    <lineage>
        <taxon>Bacteria</taxon>
        <taxon>Bacillati</taxon>
        <taxon>Actinomycetota</taxon>
        <taxon>Actinomycetes</taxon>
        <taxon>Mycobacteriales</taxon>
        <taxon>Mycobacteriaceae</taxon>
        <taxon>Mycobacterium</taxon>
    </lineage>
</organism>
<keyword evidence="2" id="KW-0472">Membrane</keyword>
<feature type="region of interest" description="Disordered" evidence="1">
    <location>
        <begin position="226"/>
        <end position="255"/>
    </location>
</feature>
<keyword evidence="2" id="KW-0812">Transmembrane</keyword>
<dbReference type="RefSeq" id="WP_240260886.1">
    <property type="nucleotide sequence ID" value="NZ_CP092488.2"/>
</dbReference>
<evidence type="ECO:0000256" key="1">
    <source>
        <dbReference type="SAM" id="MobiDB-lite"/>
    </source>
</evidence>
<gene>
    <name evidence="3" type="ORF">MKK62_22740</name>
</gene>
<dbReference type="EMBL" id="CP092488">
    <property type="protein sequence ID" value="UMB69152.1"/>
    <property type="molecule type" value="Genomic_DNA"/>
</dbReference>
<feature type="compositionally biased region" description="Pro residues" evidence="1">
    <location>
        <begin position="1"/>
        <end position="17"/>
    </location>
</feature>
<protein>
    <submittedName>
        <fullName evidence="3">Uncharacterized protein</fullName>
    </submittedName>
</protein>
<sequence>MQPPPPGPPPQWGPPPGDNWEHMGPEHTAPGSGGQPSPENFGRQPPPGYGAQHWSGYGPPTPAPTSQPTIGWISLAATGLLGLLGATLTLTLWINLKSSVSRATDVCNRFGGEYASLCRHQIEKMVPTVPVALVVCLFLIVAASLAATAGAVMLILKRQLGQFLLLGGGIVMLVLSIGVEARYGATSRVTYDLIAGLVIAVIGGVMFVPAFRVMLGLPPHVLSSPRPGGYQGGGPWPSGPPPPPQYGPPGPPQQW</sequence>
<feature type="transmembrane region" description="Helical" evidence="2">
    <location>
        <begin position="193"/>
        <end position="215"/>
    </location>
</feature>
<dbReference type="Proteomes" id="UP001055336">
    <property type="component" value="Chromosome"/>
</dbReference>
<feature type="transmembrane region" description="Helical" evidence="2">
    <location>
        <begin position="129"/>
        <end position="156"/>
    </location>
</feature>